<organism evidence="1 2">
    <name type="scientific">Triticum turgidum subsp. durum</name>
    <name type="common">Durum wheat</name>
    <name type="synonym">Triticum durum</name>
    <dbReference type="NCBI Taxonomy" id="4567"/>
    <lineage>
        <taxon>Eukaryota</taxon>
        <taxon>Viridiplantae</taxon>
        <taxon>Streptophyta</taxon>
        <taxon>Embryophyta</taxon>
        <taxon>Tracheophyta</taxon>
        <taxon>Spermatophyta</taxon>
        <taxon>Magnoliopsida</taxon>
        <taxon>Liliopsida</taxon>
        <taxon>Poales</taxon>
        <taxon>Poaceae</taxon>
        <taxon>BOP clade</taxon>
        <taxon>Pooideae</taxon>
        <taxon>Triticodae</taxon>
        <taxon>Triticeae</taxon>
        <taxon>Triticinae</taxon>
        <taxon>Triticum</taxon>
    </lineage>
</organism>
<evidence type="ECO:0000313" key="1">
    <source>
        <dbReference type="EMBL" id="VAH45653.1"/>
    </source>
</evidence>
<sequence length="104" mass="11535">MESYSYANGAKFDCLLFDMDETLYPLSLGINIACRKNIQVQNIYARCLGAPRRHPPAHLCLSMGSGSSTAGQPHGSRQFDALCRAMFNAPLSSTRTTFRPRLHL</sequence>
<name>A0A9R1PLD4_TRITD</name>
<dbReference type="Proteomes" id="UP000324705">
    <property type="component" value="Chromosome 2B"/>
</dbReference>
<evidence type="ECO:0000313" key="2">
    <source>
        <dbReference type="Proteomes" id="UP000324705"/>
    </source>
</evidence>
<keyword evidence="2" id="KW-1185">Reference proteome</keyword>
<accession>A0A9R1PLD4</accession>
<dbReference type="AlphaFoldDB" id="A0A9R1PLD4"/>
<protein>
    <submittedName>
        <fullName evidence="1">Uncharacterized protein</fullName>
    </submittedName>
</protein>
<proteinExistence type="predicted"/>
<dbReference type="EMBL" id="LT934114">
    <property type="protein sequence ID" value="VAH45653.1"/>
    <property type="molecule type" value="Genomic_DNA"/>
</dbReference>
<reference evidence="1 2" key="1">
    <citation type="submission" date="2017-09" db="EMBL/GenBank/DDBJ databases">
        <authorList>
            <consortium name="International Durum Wheat Genome Sequencing Consortium (IDWGSC)"/>
            <person name="Milanesi L."/>
        </authorList>
    </citation>
    <scope>NUCLEOTIDE SEQUENCE [LARGE SCALE GENOMIC DNA]</scope>
    <source>
        <strain evidence="2">cv. Svevo</strain>
    </source>
</reference>
<dbReference type="Gramene" id="TRITD2Bv1G101450.1">
    <property type="protein sequence ID" value="TRITD2Bv1G101450.1"/>
    <property type="gene ID" value="TRITD2Bv1G101450"/>
</dbReference>
<gene>
    <name evidence="1" type="ORF">TRITD_2Bv1G101450</name>
</gene>